<dbReference type="EMBL" id="JAAKZW010000019">
    <property type="protein sequence ID" value="NGO75733.1"/>
    <property type="molecule type" value="Genomic_DNA"/>
</dbReference>
<keyword evidence="2" id="KW-0378">Hydrolase</keyword>
<proteinExistence type="predicted"/>
<dbReference type="PANTHER" id="PTHR43194:SF5">
    <property type="entry name" value="PIMELOYL-[ACYL-CARRIER PROTEIN] METHYL ESTER ESTERASE"/>
    <property type="match status" value="1"/>
</dbReference>
<dbReference type="InterPro" id="IPR029058">
    <property type="entry name" value="AB_hydrolase_fold"/>
</dbReference>
<dbReference type="Pfam" id="PF00561">
    <property type="entry name" value="Abhydrolase_1"/>
    <property type="match status" value="1"/>
</dbReference>
<comment type="caution">
    <text evidence="2">The sequence shown here is derived from an EMBL/GenBank/DDBJ whole genome shotgun (WGS) entry which is preliminary data.</text>
</comment>
<dbReference type="SUPFAM" id="SSF53474">
    <property type="entry name" value="alpha/beta-Hydrolases"/>
    <property type="match status" value="1"/>
</dbReference>
<keyword evidence="3" id="KW-1185">Reference proteome</keyword>
<dbReference type="Proteomes" id="UP000481109">
    <property type="component" value="Unassembled WGS sequence"/>
</dbReference>
<evidence type="ECO:0000313" key="2">
    <source>
        <dbReference type="EMBL" id="NGO75733.1"/>
    </source>
</evidence>
<accession>A0A6G4XES1</accession>
<gene>
    <name evidence="2" type="ORF">G6045_08590</name>
</gene>
<feature type="domain" description="AB hydrolase-1" evidence="1">
    <location>
        <begin position="48"/>
        <end position="175"/>
    </location>
</feature>
<dbReference type="PRINTS" id="PR00111">
    <property type="entry name" value="ABHYDROLASE"/>
</dbReference>
<dbReference type="InterPro" id="IPR050228">
    <property type="entry name" value="Carboxylesterase_BioH"/>
</dbReference>
<evidence type="ECO:0000313" key="3">
    <source>
        <dbReference type="Proteomes" id="UP000481109"/>
    </source>
</evidence>
<dbReference type="PANTHER" id="PTHR43194">
    <property type="entry name" value="HYDROLASE ALPHA/BETA FOLD FAMILY"/>
    <property type="match status" value="1"/>
</dbReference>
<evidence type="ECO:0000259" key="1">
    <source>
        <dbReference type="Pfam" id="PF00561"/>
    </source>
</evidence>
<dbReference type="GO" id="GO:0016787">
    <property type="term" value="F:hydrolase activity"/>
    <property type="evidence" value="ECO:0007669"/>
    <property type="project" value="UniProtKB-KW"/>
</dbReference>
<sequence length="311" mass="34891">MRKSWRQSAAGAGAESVEEEAYVFEGFEETQVDVGEASVFVRFGGQGPPVVLLHGHPRTSATWHRVAPQLVGAGHTVICPDLRGYGRSRGPQFTADHAGYSKRAVAADVVAVMRHLGHRRFALVGHDRGGSVALRLTLDHPQTVSRVAFLDCLPLTEHLSRITPEFATQWWHWFFFAQPNIPERVINADPDSWYHGDPATMGPENYDEWRQATRNPDVVRAMLEDYRAGLTIDRRHEERDRAAGTRVTCPALILWSLQDDLEDLYGDPLAIWRRWADEVRGYGIDSGHHVAELAPDALARALTDFLRSELT</sequence>
<dbReference type="Gene3D" id="3.40.50.1820">
    <property type="entry name" value="alpha/beta hydrolase"/>
    <property type="match status" value="1"/>
</dbReference>
<organism evidence="2 3">
    <name type="scientific">Streptomyces mesophilus</name>
    <dbReference type="NCBI Taxonomy" id="1775132"/>
    <lineage>
        <taxon>Bacteria</taxon>
        <taxon>Bacillati</taxon>
        <taxon>Actinomycetota</taxon>
        <taxon>Actinomycetes</taxon>
        <taxon>Kitasatosporales</taxon>
        <taxon>Streptomycetaceae</taxon>
        <taxon>Streptomyces</taxon>
    </lineage>
</organism>
<dbReference type="PRINTS" id="PR00412">
    <property type="entry name" value="EPOXHYDRLASE"/>
</dbReference>
<reference evidence="2 3" key="1">
    <citation type="submission" date="2020-02" db="EMBL/GenBank/DDBJ databases">
        <title>Whole-genome analyses of novel actinobacteria.</title>
        <authorList>
            <person name="Sahin N."/>
            <person name="Tokatli A."/>
        </authorList>
    </citation>
    <scope>NUCLEOTIDE SEQUENCE [LARGE SCALE GENOMIC DNA]</scope>
    <source>
        <strain evidence="2 3">YC504</strain>
    </source>
</reference>
<name>A0A6G4XES1_9ACTN</name>
<dbReference type="AlphaFoldDB" id="A0A6G4XES1"/>
<protein>
    <submittedName>
        <fullName evidence="2">Alpha/beta hydrolase</fullName>
    </submittedName>
</protein>
<dbReference type="InterPro" id="IPR000073">
    <property type="entry name" value="AB_hydrolase_1"/>
</dbReference>
<dbReference type="InterPro" id="IPR000639">
    <property type="entry name" value="Epox_hydrolase-like"/>
</dbReference>